<dbReference type="Pfam" id="PF16861">
    <property type="entry name" value="Carbam_trans_C"/>
    <property type="match status" value="1"/>
</dbReference>
<evidence type="ECO:0000313" key="4">
    <source>
        <dbReference type="EMBL" id="MDW6003635.1"/>
    </source>
</evidence>
<reference evidence="4 7" key="2">
    <citation type="submission" date="2023-11" db="EMBL/GenBank/DDBJ databases">
        <title>Plant-associative lifestyle of Vibrio porteresiae and its evolutionary dynamics.</title>
        <authorList>
            <person name="Rameshkumar N."/>
            <person name="Kirti K."/>
        </authorList>
    </citation>
    <scope>NUCLEOTIDE SEQUENCE [LARGE SCALE GENOMIC DNA]</scope>
    <source>
        <strain evidence="4 7">MSSRF38</strain>
    </source>
</reference>
<dbReference type="Pfam" id="PF02543">
    <property type="entry name" value="Carbam_trans_N"/>
    <property type="match status" value="1"/>
</dbReference>
<dbReference type="PANTHER" id="PTHR34847">
    <property type="entry name" value="NODULATION PROTEIN U"/>
    <property type="match status" value="1"/>
</dbReference>
<keyword evidence="5" id="KW-0808">Transferase</keyword>
<dbReference type="Proteomes" id="UP000196125">
    <property type="component" value="Unassembled WGS sequence"/>
</dbReference>
<dbReference type="GO" id="GO:0016740">
    <property type="term" value="F:transferase activity"/>
    <property type="evidence" value="ECO:0007669"/>
    <property type="project" value="UniProtKB-KW"/>
</dbReference>
<dbReference type="InterPro" id="IPR003696">
    <property type="entry name" value="Carbtransf_dom"/>
</dbReference>
<evidence type="ECO:0000259" key="3">
    <source>
        <dbReference type="Pfam" id="PF16861"/>
    </source>
</evidence>
<dbReference type="Proteomes" id="UP001283366">
    <property type="component" value="Unassembled WGS sequence"/>
</dbReference>
<feature type="domain" description="Carbamoyltransferase C-terminal" evidence="3">
    <location>
        <begin position="393"/>
        <end position="561"/>
    </location>
</feature>
<proteinExistence type="inferred from homology"/>
<dbReference type="AlphaFoldDB" id="A0A1Y6IU48"/>
<gene>
    <name evidence="5" type="primary">novN_1</name>
    <name evidence="4" type="ORF">SBX37_12325</name>
    <name evidence="5" type="ORF">VIM7927_00799</name>
</gene>
<protein>
    <submittedName>
        <fullName evidence="4">Carbamoyltransferase N-terminal domain-containing protein</fullName>
    </submittedName>
    <submittedName>
        <fullName evidence="5">Decarbamoylnovobiocin carbamoyltransferase</fullName>
        <ecNumber evidence="5">2.1.3.12</ecNumber>
    </submittedName>
</protein>
<evidence type="ECO:0000313" key="6">
    <source>
        <dbReference type="Proteomes" id="UP000196125"/>
    </source>
</evidence>
<dbReference type="Gene3D" id="3.30.420.40">
    <property type="match status" value="2"/>
</dbReference>
<dbReference type="OrthoDB" id="9780777at2"/>
<dbReference type="InterPro" id="IPR038152">
    <property type="entry name" value="Carbam_trans_C_sf"/>
</dbReference>
<evidence type="ECO:0000256" key="1">
    <source>
        <dbReference type="ARBA" id="ARBA00006129"/>
    </source>
</evidence>
<dbReference type="Gene3D" id="3.90.870.20">
    <property type="entry name" value="Carbamoyltransferase, C-terminal domain"/>
    <property type="match status" value="1"/>
</dbReference>
<dbReference type="InterPro" id="IPR051338">
    <property type="entry name" value="NodU/CmcH_Carbamoyltrnsfr"/>
</dbReference>
<dbReference type="EC" id="2.1.3.12" evidence="5"/>
<comment type="similarity">
    <text evidence="1">Belongs to the NodU/CmcH family.</text>
</comment>
<feature type="domain" description="Carbamoyltransferase" evidence="2">
    <location>
        <begin position="3"/>
        <end position="337"/>
    </location>
</feature>
<evidence type="ECO:0000313" key="5">
    <source>
        <dbReference type="EMBL" id="SMR99573.1"/>
    </source>
</evidence>
<dbReference type="CDD" id="cd24100">
    <property type="entry name" value="ASKHA_NBD_MJ1051-like_N"/>
    <property type="match status" value="1"/>
</dbReference>
<dbReference type="RefSeq" id="WP_087479591.1">
    <property type="nucleotide sequence ID" value="NZ_AP024883.1"/>
</dbReference>
<dbReference type="EMBL" id="FXXI01000001">
    <property type="protein sequence ID" value="SMR99573.1"/>
    <property type="molecule type" value="Genomic_DNA"/>
</dbReference>
<name>A0A1Y6IU48_9VIBR</name>
<evidence type="ECO:0000259" key="2">
    <source>
        <dbReference type="Pfam" id="PF02543"/>
    </source>
</evidence>
<organism evidence="5 6">
    <name type="scientific">Vibrio mangrovi</name>
    <dbReference type="NCBI Taxonomy" id="474394"/>
    <lineage>
        <taxon>Bacteria</taxon>
        <taxon>Pseudomonadati</taxon>
        <taxon>Pseudomonadota</taxon>
        <taxon>Gammaproteobacteria</taxon>
        <taxon>Vibrionales</taxon>
        <taxon>Vibrionaceae</taxon>
        <taxon>Vibrio</taxon>
    </lineage>
</organism>
<accession>A0A1Y6IU48</accession>
<dbReference type="InterPro" id="IPR043129">
    <property type="entry name" value="ATPase_NBD"/>
</dbReference>
<dbReference type="PANTHER" id="PTHR34847:SF1">
    <property type="entry name" value="NODULATION PROTEIN U"/>
    <property type="match status" value="1"/>
</dbReference>
<dbReference type="EMBL" id="JAWRCO010000001">
    <property type="protein sequence ID" value="MDW6003635.1"/>
    <property type="molecule type" value="Genomic_DNA"/>
</dbReference>
<keyword evidence="7" id="KW-1185">Reference proteome</keyword>
<evidence type="ECO:0000313" key="7">
    <source>
        <dbReference type="Proteomes" id="UP001283366"/>
    </source>
</evidence>
<sequence>MIILGLSNNDYAGACIIKDGLVTAAAHEERFTRVKAHNVFPYHAMNYVLAENEIGLDNVDYIAYGWNAGFDPERYSELYFDRIAEVTQDESEYLPYLHKRLTDEVNHDRPKRAEFESFIRENHLDGKVLYIEHHESHAHAAYLCSPFSRAIAISCDGRGDFQSLTVTQCEGDHFEVLQRESMFDSLGYFYGRITQLLGFKPNCHEDKVTGLASYGDPERLLSLMETLINIDEEGRIRAHFGEGYLPSYHHNYEILERAISGEKPEDVAAAAQRHLENILMKLIRQYVDREHPNNLCLAGGVFGNVKLNQKLRSIDGVENVYILPCMGDDGLPLGAAVCAVHRLNGTRVSMPTMKLGPAVAESDGIIRYLDDKAEFSYLHLSEDQTIIAILLAALHSDLISGIVKGRMEFGARALGNRSVICRAQDSSVNIWLNQRMKRTEFMPFAPMTADIFATDCYVGWQPDQIAAQFITMTYDCTTYFKHRCPAVTDIDGTARPQIITKDSDPFMHQLLVAWEGVSGEPGLINTSLNTGEEPIVNEFCQALSYLEEQVIDLLVFNHDLVVWRSDDQHVAAALQNNSYSNQ</sequence>
<dbReference type="InterPro" id="IPR031730">
    <property type="entry name" value="Carbam_trans_C"/>
</dbReference>
<reference evidence="5 6" key="1">
    <citation type="submission" date="2017-05" db="EMBL/GenBank/DDBJ databases">
        <authorList>
            <person name="Song R."/>
            <person name="Chenine A.L."/>
            <person name="Ruprecht R.M."/>
        </authorList>
    </citation>
    <scope>NUCLEOTIDE SEQUENCE [LARGE SCALE GENOMIC DNA]</scope>
    <source>
        <strain evidence="5 6">CECT 7927</strain>
    </source>
</reference>
<dbReference type="SUPFAM" id="SSF53067">
    <property type="entry name" value="Actin-like ATPase domain"/>
    <property type="match status" value="1"/>
</dbReference>